<sequence>MRHATIIKNGSPSFDPFVTRLLCSYAYLGYMADALRLFDNISNPDTFQWNVMIKGYVDKGFFEEAFEFYQLMQFMGVRADNYTFPFVIKSCAGLCSFVEGWKIHCRLIKVGFDLDVYVGNSLITMYAKTGCIDFAEKVFDEMPMRDSVSWNSMIGGYALDGDGWKALLCFQEMMEFGIEADRFSVISALTACSLVKSVKHGMEIHCHVIRCGFPSDVMVQTTLVDMYCKCGNVAFSEHLFNSMFQRNIVAWNSLIGGYALNDHPHEALLTSVEMQERDKINPDAITLVNVLPACAQLRGLSQGKSIHATAIRRGFLPFLVLETAIVDMYAKCGEVRSAEQLFEQMTEKNLISCNAMIAAYVQNGQNKKAMELFHNLEKGSVKPDAVTIASIIPAYAELALLRTGRQIHGYATKNGYSSNTFILNSLIYMYAKCGDLQAAQRIFDSMLFRDVVSWNTIIMAYAIHGFGRTSIEIFTQMQEKGLKPNGSTFVSVLSSCSIAGMVDEGWMYFNSMQQDYNINPQIEHYGCIADLLGRTGDLEKAESFIQDMPLVPTSRIWGSLLVASRNARNIELAESTAERILALEHDNTGCYVLLSNMYAEAKRWEDVDRMRALMKKESLEKTRGCSIIEINSLTCSFFNNDTSHIETNTIREVLDLLSQKIGEGIRTTPIKFKPRDILRTEASLPRSHSVRLAICFGLISTTVGAPILVKKNIRICDDCHHAVKMISKVTGREIIIGDSRIYHHFRDGLCSCGCSTLDVIHSSTSMTLQGYQSRVQMTHH</sequence>
<dbReference type="PROSITE" id="PS51375">
    <property type="entry name" value="PPR"/>
    <property type="match status" value="7"/>
</dbReference>
<dbReference type="Pfam" id="PF01535">
    <property type="entry name" value="PPR"/>
    <property type="match status" value="6"/>
</dbReference>
<feature type="repeat" description="PPR" evidence="2">
    <location>
        <begin position="115"/>
        <end position="145"/>
    </location>
</feature>
<dbReference type="EMBL" id="QPKB01000011">
    <property type="protein sequence ID" value="RWR94786.1"/>
    <property type="molecule type" value="Genomic_DNA"/>
</dbReference>
<dbReference type="PANTHER" id="PTHR47926:SF452">
    <property type="entry name" value="PENTATRICOPEPTIDE REPEAT-CONTAINING PROTEIN"/>
    <property type="match status" value="1"/>
</dbReference>
<proteinExistence type="predicted"/>
<comment type="caution">
    <text evidence="4">The sequence shown here is derived from an EMBL/GenBank/DDBJ whole genome shotgun (WGS) entry which is preliminary data.</text>
</comment>
<dbReference type="GO" id="GO:0003723">
    <property type="term" value="F:RNA binding"/>
    <property type="evidence" value="ECO:0007669"/>
    <property type="project" value="InterPro"/>
</dbReference>
<name>A0A3S3NUP3_9MAGN</name>
<dbReference type="Pfam" id="PF13041">
    <property type="entry name" value="PPR_2"/>
    <property type="match status" value="3"/>
</dbReference>
<gene>
    <name evidence="4" type="ORF">CKAN_02409600</name>
</gene>
<dbReference type="Pfam" id="PF20431">
    <property type="entry name" value="E_motif"/>
    <property type="match status" value="1"/>
</dbReference>
<evidence type="ECO:0000256" key="2">
    <source>
        <dbReference type="PROSITE-ProRule" id="PRU00708"/>
    </source>
</evidence>
<dbReference type="FunFam" id="1.25.40.10:FF:000158">
    <property type="entry name" value="pentatricopeptide repeat-containing protein At2g33680"/>
    <property type="match status" value="1"/>
</dbReference>
<dbReference type="FunFam" id="1.25.40.10:FF:000682">
    <property type="entry name" value="Pentatricopeptide repeat-containing protein At3g16610"/>
    <property type="match status" value="1"/>
</dbReference>
<dbReference type="FunFam" id="1.25.40.10:FF:000073">
    <property type="entry name" value="Pentatricopeptide repeat-containing protein chloroplastic"/>
    <property type="match status" value="1"/>
</dbReference>
<organism evidence="4 5">
    <name type="scientific">Cinnamomum micranthum f. kanehirae</name>
    <dbReference type="NCBI Taxonomy" id="337451"/>
    <lineage>
        <taxon>Eukaryota</taxon>
        <taxon>Viridiplantae</taxon>
        <taxon>Streptophyta</taxon>
        <taxon>Embryophyta</taxon>
        <taxon>Tracheophyta</taxon>
        <taxon>Spermatophyta</taxon>
        <taxon>Magnoliopsida</taxon>
        <taxon>Magnoliidae</taxon>
        <taxon>Laurales</taxon>
        <taxon>Lauraceae</taxon>
        <taxon>Cinnamomum</taxon>
    </lineage>
</organism>
<dbReference type="InterPro" id="IPR002885">
    <property type="entry name" value="PPR_rpt"/>
</dbReference>
<feature type="repeat" description="PPR" evidence="2">
    <location>
        <begin position="45"/>
        <end position="79"/>
    </location>
</feature>
<dbReference type="OrthoDB" id="185373at2759"/>
<dbReference type="Proteomes" id="UP000283530">
    <property type="component" value="Unassembled WGS sequence"/>
</dbReference>
<accession>A0A3S3NUP3</accession>
<dbReference type="GO" id="GO:0099402">
    <property type="term" value="P:plant organ development"/>
    <property type="evidence" value="ECO:0007669"/>
    <property type="project" value="UniProtKB-ARBA"/>
</dbReference>
<dbReference type="AlphaFoldDB" id="A0A3S3NUP3"/>
<dbReference type="PANTHER" id="PTHR47926">
    <property type="entry name" value="PENTATRICOPEPTIDE REPEAT-CONTAINING PROTEIN"/>
    <property type="match status" value="1"/>
</dbReference>
<feature type="repeat" description="PPR" evidence="2">
    <location>
        <begin position="216"/>
        <end position="250"/>
    </location>
</feature>
<protein>
    <submittedName>
        <fullName evidence="4">Pentatricopeptide repeat-containing protein, chloroplastic</fullName>
    </submittedName>
</protein>
<keyword evidence="1" id="KW-0677">Repeat</keyword>
<feature type="repeat" description="PPR" evidence="2">
    <location>
        <begin position="349"/>
        <end position="383"/>
    </location>
</feature>
<dbReference type="NCBIfam" id="TIGR00756">
    <property type="entry name" value="PPR"/>
    <property type="match status" value="6"/>
</dbReference>
<dbReference type="Pfam" id="PF14432">
    <property type="entry name" value="DYW_deaminase"/>
    <property type="match status" value="1"/>
</dbReference>
<dbReference type="InterPro" id="IPR011990">
    <property type="entry name" value="TPR-like_helical_dom_sf"/>
</dbReference>
<feature type="domain" description="DYW" evidence="3">
    <location>
        <begin position="684"/>
        <end position="753"/>
    </location>
</feature>
<feature type="repeat" description="PPR" evidence="2">
    <location>
        <begin position="146"/>
        <end position="180"/>
    </location>
</feature>
<evidence type="ECO:0000313" key="5">
    <source>
        <dbReference type="Proteomes" id="UP000283530"/>
    </source>
</evidence>
<feature type="repeat" description="PPR" evidence="2">
    <location>
        <begin position="419"/>
        <end position="449"/>
    </location>
</feature>
<dbReference type="SUPFAM" id="SSF48452">
    <property type="entry name" value="TPR-like"/>
    <property type="match status" value="1"/>
</dbReference>
<reference evidence="4 5" key="1">
    <citation type="journal article" date="2019" name="Nat. Plants">
        <title>Stout camphor tree genome fills gaps in understanding of flowering plant genome evolution.</title>
        <authorList>
            <person name="Chaw S.M."/>
            <person name="Liu Y.C."/>
            <person name="Wu Y.W."/>
            <person name="Wang H.Y."/>
            <person name="Lin C.I."/>
            <person name="Wu C.S."/>
            <person name="Ke H.M."/>
            <person name="Chang L.Y."/>
            <person name="Hsu C.Y."/>
            <person name="Yang H.T."/>
            <person name="Sudianto E."/>
            <person name="Hsu M.H."/>
            <person name="Wu K.P."/>
            <person name="Wang L.N."/>
            <person name="Leebens-Mack J.H."/>
            <person name="Tsai I.J."/>
        </authorList>
    </citation>
    <scope>NUCLEOTIDE SEQUENCE [LARGE SCALE GENOMIC DNA]</scope>
    <source>
        <strain evidence="5">cv. Chaw 1501</strain>
        <tissue evidence="4">Young leaves</tissue>
    </source>
</reference>
<dbReference type="STRING" id="337451.A0A3S3NUP3"/>
<dbReference type="GO" id="GO:0008270">
    <property type="term" value="F:zinc ion binding"/>
    <property type="evidence" value="ECO:0007669"/>
    <property type="project" value="InterPro"/>
</dbReference>
<dbReference type="InterPro" id="IPR046848">
    <property type="entry name" value="E_motif"/>
</dbReference>
<dbReference type="InterPro" id="IPR046960">
    <property type="entry name" value="PPR_At4g14850-like_plant"/>
</dbReference>
<dbReference type="GO" id="GO:0009451">
    <property type="term" value="P:RNA modification"/>
    <property type="evidence" value="ECO:0007669"/>
    <property type="project" value="InterPro"/>
</dbReference>
<dbReference type="InterPro" id="IPR032867">
    <property type="entry name" value="DYW_dom"/>
</dbReference>
<keyword evidence="5" id="KW-1185">Reference proteome</keyword>
<feature type="repeat" description="PPR" evidence="2">
    <location>
        <begin position="450"/>
        <end position="484"/>
    </location>
</feature>
<evidence type="ECO:0000259" key="3">
    <source>
        <dbReference type="Pfam" id="PF14432"/>
    </source>
</evidence>
<dbReference type="Gene3D" id="1.25.40.10">
    <property type="entry name" value="Tetratricopeptide repeat domain"/>
    <property type="match status" value="6"/>
</dbReference>
<dbReference type="FunFam" id="1.25.40.10:FF:000436">
    <property type="entry name" value="Pentatricopeptide repeat-containing protein At5g39350 family"/>
    <property type="match status" value="1"/>
</dbReference>
<evidence type="ECO:0000256" key="1">
    <source>
        <dbReference type="ARBA" id="ARBA00022737"/>
    </source>
</evidence>
<evidence type="ECO:0000313" key="4">
    <source>
        <dbReference type="EMBL" id="RWR94786.1"/>
    </source>
</evidence>